<feature type="transmembrane region" description="Helical" evidence="6">
    <location>
        <begin position="90"/>
        <end position="114"/>
    </location>
</feature>
<dbReference type="Proteomes" id="UP000288716">
    <property type="component" value="Unassembled WGS sequence"/>
</dbReference>
<evidence type="ECO:0000256" key="4">
    <source>
        <dbReference type="ARBA" id="ARBA00022989"/>
    </source>
</evidence>
<sequence>MKTINKLQLLNNNNNCNIVSKVTTKKNLFAMALSCGAKCAKLLLLVFNAILWASGIILFALGVFLLVEDDRSLMFKLFASKTTSYALPQYLAWSFVAIGAAIFFIGFCGCCGALRESRWLLLLYSIFLLLIFASELAIGILAVVFQEKVVAELKLSLTSKLRDEFGFNSALTAAVDLVQTKYECCGISGAEDYRESSWKHSPLSGGNNVSMTCCVLLNMMDDQAYINPRPLEVSRCQSNDRGMNEKYRHHKGCEAALENFIRSECLIFIIIGCGFAAVVMFGLVISMCLCRVVGRHRSSVDHSSN</sequence>
<keyword evidence="5 6" id="KW-0472">Membrane</keyword>
<dbReference type="Gene3D" id="1.10.1450.10">
    <property type="entry name" value="Tetraspanin"/>
    <property type="match status" value="1"/>
</dbReference>
<dbReference type="InterPro" id="IPR000301">
    <property type="entry name" value="Tetraspanin_animals"/>
</dbReference>
<evidence type="ECO:0000256" key="1">
    <source>
        <dbReference type="ARBA" id="ARBA00004141"/>
    </source>
</evidence>
<dbReference type="EMBL" id="NCKV01003305">
    <property type="protein sequence ID" value="RWS25867.1"/>
    <property type="molecule type" value="Genomic_DNA"/>
</dbReference>
<accession>A0A443SEC7</accession>
<feature type="transmembrane region" description="Helical" evidence="6">
    <location>
        <begin position="266"/>
        <end position="289"/>
    </location>
</feature>
<protein>
    <recommendedName>
        <fullName evidence="6">Tetraspanin</fullName>
    </recommendedName>
</protein>
<evidence type="ECO:0000256" key="3">
    <source>
        <dbReference type="ARBA" id="ARBA00022692"/>
    </source>
</evidence>
<dbReference type="PIRSF" id="PIRSF002419">
    <property type="entry name" value="Tetraspanin"/>
    <property type="match status" value="1"/>
</dbReference>
<dbReference type="SUPFAM" id="SSF48652">
    <property type="entry name" value="Tetraspanin"/>
    <property type="match status" value="1"/>
</dbReference>
<name>A0A443SEC7_9ACAR</name>
<dbReference type="Pfam" id="PF00335">
    <property type="entry name" value="Tetraspanin"/>
    <property type="match status" value="1"/>
</dbReference>
<dbReference type="PANTHER" id="PTHR19282:SF544">
    <property type="entry name" value="TETRASPANIN"/>
    <property type="match status" value="1"/>
</dbReference>
<dbReference type="PRINTS" id="PR00259">
    <property type="entry name" value="TMFOUR"/>
</dbReference>
<evidence type="ECO:0000256" key="5">
    <source>
        <dbReference type="ARBA" id="ARBA00023136"/>
    </source>
</evidence>
<gene>
    <name evidence="7" type="ORF">B4U80_02585</name>
</gene>
<comment type="caution">
    <text evidence="7">The sequence shown here is derived from an EMBL/GenBank/DDBJ whole genome shotgun (WGS) entry which is preliminary data.</text>
</comment>
<dbReference type="GO" id="GO:0005886">
    <property type="term" value="C:plasma membrane"/>
    <property type="evidence" value="ECO:0007669"/>
    <property type="project" value="TreeGrafter"/>
</dbReference>
<evidence type="ECO:0000256" key="2">
    <source>
        <dbReference type="ARBA" id="ARBA00006840"/>
    </source>
</evidence>
<dbReference type="AlphaFoldDB" id="A0A443SEC7"/>
<dbReference type="VEuPathDB" id="VectorBase:LDEU006175"/>
<evidence type="ECO:0000313" key="7">
    <source>
        <dbReference type="EMBL" id="RWS25867.1"/>
    </source>
</evidence>
<evidence type="ECO:0000313" key="8">
    <source>
        <dbReference type="Proteomes" id="UP000288716"/>
    </source>
</evidence>
<feature type="transmembrane region" description="Helical" evidence="6">
    <location>
        <begin position="121"/>
        <end position="145"/>
    </location>
</feature>
<comment type="subcellular location">
    <subcellularLocation>
        <location evidence="1 6">Membrane</location>
        <topology evidence="1 6">Multi-pass membrane protein</topology>
    </subcellularLocation>
</comment>
<reference evidence="7 8" key="1">
    <citation type="journal article" date="2018" name="Gigascience">
        <title>Genomes of trombidid mites reveal novel predicted allergens and laterally-transferred genes associated with secondary metabolism.</title>
        <authorList>
            <person name="Dong X."/>
            <person name="Chaisiri K."/>
            <person name="Xia D."/>
            <person name="Armstrong S.D."/>
            <person name="Fang Y."/>
            <person name="Donnelly M.J."/>
            <person name="Kadowaki T."/>
            <person name="McGarry J.W."/>
            <person name="Darby A.C."/>
            <person name="Makepeace B.L."/>
        </authorList>
    </citation>
    <scope>NUCLEOTIDE SEQUENCE [LARGE SCALE GENOMIC DNA]</scope>
    <source>
        <strain evidence="7">UoL-UT</strain>
    </source>
</reference>
<proteinExistence type="inferred from homology"/>
<dbReference type="InterPro" id="IPR008952">
    <property type="entry name" value="Tetraspanin_EC2_sf"/>
</dbReference>
<organism evidence="7 8">
    <name type="scientific">Leptotrombidium deliense</name>
    <dbReference type="NCBI Taxonomy" id="299467"/>
    <lineage>
        <taxon>Eukaryota</taxon>
        <taxon>Metazoa</taxon>
        <taxon>Ecdysozoa</taxon>
        <taxon>Arthropoda</taxon>
        <taxon>Chelicerata</taxon>
        <taxon>Arachnida</taxon>
        <taxon>Acari</taxon>
        <taxon>Acariformes</taxon>
        <taxon>Trombidiformes</taxon>
        <taxon>Prostigmata</taxon>
        <taxon>Anystina</taxon>
        <taxon>Parasitengona</taxon>
        <taxon>Trombiculoidea</taxon>
        <taxon>Trombiculidae</taxon>
        <taxon>Leptotrombidium</taxon>
    </lineage>
</organism>
<dbReference type="InterPro" id="IPR018499">
    <property type="entry name" value="Tetraspanin/Peripherin"/>
</dbReference>
<evidence type="ECO:0000256" key="6">
    <source>
        <dbReference type="RuleBase" id="RU361218"/>
    </source>
</evidence>
<feature type="transmembrane region" description="Helical" evidence="6">
    <location>
        <begin position="42"/>
        <end position="67"/>
    </location>
</feature>
<dbReference type="STRING" id="299467.A0A443SEC7"/>
<keyword evidence="4 6" id="KW-1133">Transmembrane helix</keyword>
<comment type="similarity">
    <text evidence="2 6">Belongs to the tetraspanin (TM4SF) family.</text>
</comment>
<dbReference type="PANTHER" id="PTHR19282">
    <property type="entry name" value="TETRASPANIN"/>
    <property type="match status" value="1"/>
</dbReference>
<keyword evidence="8" id="KW-1185">Reference proteome</keyword>
<dbReference type="OrthoDB" id="5870230at2759"/>
<keyword evidence="3 6" id="KW-0812">Transmembrane</keyword>